<protein>
    <submittedName>
        <fullName evidence="3">Uncharacterized protein LOC108671479</fullName>
    </submittedName>
</protein>
<feature type="region of interest" description="Disordered" evidence="1">
    <location>
        <begin position="115"/>
        <end position="134"/>
    </location>
</feature>
<evidence type="ECO:0000256" key="1">
    <source>
        <dbReference type="SAM" id="MobiDB-lite"/>
    </source>
</evidence>
<organism evidence="2 3">
    <name type="scientific">Hyalella azteca</name>
    <name type="common">Amphipod</name>
    <dbReference type="NCBI Taxonomy" id="294128"/>
    <lineage>
        <taxon>Eukaryota</taxon>
        <taxon>Metazoa</taxon>
        <taxon>Ecdysozoa</taxon>
        <taxon>Arthropoda</taxon>
        <taxon>Crustacea</taxon>
        <taxon>Multicrustacea</taxon>
        <taxon>Malacostraca</taxon>
        <taxon>Eumalacostraca</taxon>
        <taxon>Peracarida</taxon>
        <taxon>Amphipoda</taxon>
        <taxon>Senticaudata</taxon>
        <taxon>Talitrida</taxon>
        <taxon>Talitroidea</taxon>
        <taxon>Hyalellidae</taxon>
        <taxon>Hyalella</taxon>
    </lineage>
</organism>
<dbReference type="GeneID" id="108671479"/>
<dbReference type="AlphaFoldDB" id="A0A8B7NLH4"/>
<accession>A0A8B7NLH4</accession>
<name>A0A8B7NLH4_HYAAZ</name>
<reference evidence="3" key="1">
    <citation type="submission" date="2025-08" db="UniProtKB">
        <authorList>
            <consortium name="RefSeq"/>
        </authorList>
    </citation>
    <scope>IDENTIFICATION</scope>
    <source>
        <tissue evidence="3">Whole organism</tissue>
    </source>
</reference>
<dbReference type="Gene3D" id="2.30.29.30">
    <property type="entry name" value="Pleckstrin-homology domain (PH domain)/Phosphotyrosine-binding domain (PTB)"/>
    <property type="match status" value="1"/>
</dbReference>
<gene>
    <name evidence="3" type="primary">LOC108671479</name>
</gene>
<evidence type="ECO:0000313" key="3">
    <source>
        <dbReference type="RefSeq" id="XP_018014520.1"/>
    </source>
</evidence>
<dbReference type="InterPro" id="IPR011993">
    <property type="entry name" value="PH-like_dom_sf"/>
</dbReference>
<dbReference type="Proteomes" id="UP000694843">
    <property type="component" value="Unplaced"/>
</dbReference>
<evidence type="ECO:0000313" key="2">
    <source>
        <dbReference type="Proteomes" id="UP000694843"/>
    </source>
</evidence>
<keyword evidence="2" id="KW-1185">Reference proteome</keyword>
<sequence>LASVPDGGRDVTGGRRFAHSSVTATVGGAATPTFTVSLGSEELVQLEARSLDSMGIPDENGCHLIFLASFEKFRKLFVTGSKSRIIVSLKLPSKRQAQTLLEMLDLLQKLPPPAAETEPVLRNSSTKTPSPVNKSSGYYLNMNTGVFFQDGGVRTNSGPDDLTAGDSLYEPGIEPDSFTSAFLGSLDSGSGNPASDFPCVYEDPSTDLSSMIISAEKAKMIDDEKTFVAELRATKKRTPWPDEIRSDMEDIEELHAELLSILDANNFGRFIAYLTENLKIFTAHAECFNHVSYYGQKSFKVALAILTRLSAIRNYVRTSDGGAMEEEIKKRDVLTAIDAALKLIADRRVLIKIDQDKFNPLTCGKFVHQGNLKFIRKNKEQANLVLTTDMLIVATSDDCYITHVLTDKISTISTPKESATDFEMTIDSKVSDGKLHFKAKDVSTKNEWMKLIRGVVDVKRKKYF</sequence>
<feature type="compositionally biased region" description="Polar residues" evidence="1">
    <location>
        <begin position="122"/>
        <end position="134"/>
    </location>
</feature>
<proteinExistence type="predicted"/>
<dbReference type="RefSeq" id="XP_018014520.1">
    <property type="nucleotide sequence ID" value="XM_018159031.2"/>
</dbReference>
<dbReference type="SUPFAM" id="SSF50729">
    <property type="entry name" value="PH domain-like"/>
    <property type="match status" value="1"/>
</dbReference>
<feature type="non-terminal residue" evidence="3">
    <location>
        <position position="1"/>
    </location>
</feature>
<dbReference type="KEGG" id="hazt:108671479"/>